<feature type="transmembrane region" description="Helical" evidence="1">
    <location>
        <begin position="155"/>
        <end position="174"/>
    </location>
</feature>
<keyword evidence="3" id="KW-1185">Reference proteome</keyword>
<evidence type="ECO:0000256" key="1">
    <source>
        <dbReference type="SAM" id="Phobius"/>
    </source>
</evidence>
<feature type="transmembrane region" description="Helical" evidence="1">
    <location>
        <begin position="107"/>
        <end position="125"/>
    </location>
</feature>
<name>A0A2P2GNF9_STREW</name>
<accession>A0A2P2GNF9</accession>
<comment type="caution">
    <text evidence="2">The sequence shown here is derived from an EMBL/GenBank/DDBJ whole genome shotgun (WGS) entry which is preliminary data.</text>
</comment>
<evidence type="ECO:0000313" key="2">
    <source>
        <dbReference type="EMBL" id="KKZ73027.1"/>
    </source>
</evidence>
<keyword evidence="1" id="KW-0812">Transmembrane</keyword>
<dbReference type="RefSeq" id="WP_046908227.1">
    <property type="nucleotide sequence ID" value="NZ_BAAAXG010000026.1"/>
</dbReference>
<dbReference type="Proteomes" id="UP000265325">
    <property type="component" value="Unassembled WGS sequence"/>
</dbReference>
<protein>
    <submittedName>
        <fullName evidence="2">Tape-measure protein</fullName>
    </submittedName>
</protein>
<dbReference type="AlphaFoldDB" id="A0A2P2GNF9"/>
<sequence>MSAAAAMPLDPLRGSASGFATLGRSAGQAVVTVRRIKDAVRQAAGGVDRLGAAARNAAGSVSDFGRNASTAGASLGKLGKPGTANGVKSFGDKAGKANGVFGKLGKGLGGILTILLPMLPITDIITGLMDKFGMVMTVASVVMMAVNVAMRANPLGFLVGILVPVAAWLIEYAMNSEAGQRIIEQVMKQAFKGFESIWKYLQPVMEFVGNAVMTYFQGYLTVITGALTVIGAAVGGFSGTGSSVSSSSNALRGIASGAMGGIRNAVQPMLSFFTDQVPGFFRSANTAVGGAMHGFGELIKGALTSVSGVVTGPIKGLIAFANWIIDGLNKLSFDFLGKHFGVDIPKIPMLAEGGVVFPGADSAPRIDPVTDLDNRRVPAITEAPRQPHRIRDFHEDAGAGPRSTAEDLLFLMAAHA</sequence>
<dbReference type="EMBL" id="LAQS01000020">
    <property type="protein sequence ID" value="KKZ73027.1"/>
    <property type="molecule type" value="Genomic_DNA"/>
</dbReference>
<gene>
    <name evidence="2" type="ORF">VO63_14680</name>
</gene>
<proteinExistence type="predicted"/>
<keyword evidence="1" id="KW-0472">Membrane</keyword>
<dbReference type="OrthoDB" id="4041223at2"/>
<keyword evidence="1" id="KW-1133">Transmembrane helix</keyword>
<reference evidence="2 3" key="1">
    <citation type="submission" date="2015-05" db="EMBL/GenBank/DDBJ databases">
        <title>Draft Genome assembly of Streptomyces showdoensis.</title>
        <authorList>
            <person name="Thapa K.K."/>
            <person name="Metsa-Ketela M."/>
        </authorList>
    </citation>
    <scope>NUCLEOTIDE SEQUENCE [LARGE SCALE GENOMIC DNA]</scope>
    <source>
        <strain evidence="2 3">ATCC 15227</strain>
    </source>
</reference>
<evidence type="ECO:0000313" key="3">
    <source>
        <dbReference type="Proteomes" id="UP000265325"/>
    </source>
</evidence>
<organism evidence="2 3">
    <name type="scientific">Streptomyces showdoensis</name>
    <dbReference type="NCBI Taxonomy" id="68268"/>
    <lineage>
        <taxon>Bacteria</taxon>
        <taxon>Bacillati</taxon>
        <taxon>Actinomycetota</taxon>
        <taxon>Actinomycetes</taxon>
        <taxon>Kitasatosporales</taxon>
        <taxon>Streptomycetaceae</taxon>
        <taxon>Streptomyces</taxon>
    </lineage>
</organism>